<protein>
    <submittedName>
        <fullName evidence="2">Uncharacterized protein</fullName>
    </submittedName>
</protein>
<name>A0A5S6Q5W5_TRIMR</name>
<sequence length="124" mass="14222">MASRSLSVKVKGNIRTSQRTRLKATISRTGSVHFPTVTCQRVLRLRLVICRTDEVCKNFRLMHFDRTTNGTKRATLHPPTVHTMIVNALSCVQRRKDDFPFVFVCGLMEKVTDFVPVELIIFTK</sequence>
<accession>A0A5S6Q5W5</accession>
<keyword evidence="1" id="KW-1185">Reference proteome</keyword>
<organism evidence="1 2">
    <name type="scientific">Trichuris muris</name>
    <name type="common">Mouse whipworm</name>
    <dbReference type="NCBI Taxonomy" id="70415"/>
    <lineage>
        <taxon>Eukaryota</taxon>
        <taxon>Metazoa</taxon>
        <taxon>Ecdysozoa</taxon>
        <taxon>Nematoda</taxon>
        <taxon>Enoplea</taxon>
        <taxon>Dorylaimia</taxon>
        <taxon>Trichinellida</taxon>
        <taxon>Trichuridae</taxon>
        <taxon>Trichuris</taxon>
    </lineage>
</organism>
<evidence type="ECO:0000313" key="1">
    <source>
        <dbReference type="Proteomes" id="UP000046395"/>
    </source>
</evidence>
<dbReference type="WBParaSite" id="TMUE_0000002352.1">
    <property type="protein sequence ID" value="TMUE_0000002352.1"/>
    <property type="gene ID" value="WBGene00298197"/>
</dbReference>
<evidence type="ECO:0000313" key="2">
    <source>
        <dbReference type="WBParaSite" id="TMUE_0000002352.1"/>
    </source>
</evidence>
<proteinExistence type="predicted"/>
<reference evidence="2" key="1">
    <citation type="submission" date="2019-12" db="UniProtKB">
        <authorList>
            <consortium name="WormBaseParasite"/>
        </authorList>
    </citation>
    <scope>IDENTIFICATION</scope>
</reference>
<dbReference type="Proteomes" id="UP000046395">
    <property type="component" value="Unassembled WGS sequence"/>
</dbReference>
<dbReference type="AlphaFoldDB" id="A0A5S6Q5W5"/>